<evidence type="ECO:0000313" key="1">
    <source>
        <dbReference type="EMBL" id="MBG6133904.1"/>
    </source>
</evidence>
<dbReference type="AlphaFoldDB" id="A0A8J7GGD5"/>
<accession>A0A8J7GGD5</accession>
<gene>
    <name evidence="1" type="ORF">IW245_000098</name>
</gene>
<comment type="caution">
    <text evidence="1">The sequence shown here is derived from an EMBL/GenBank/DDBJ whole genome shotgun (WGS) entry which is preliminary data.</text>
</comment>
<keyword evidence="2" id="KW-1185">Reference proteome</keyword>
<proteinExistence type="predicted"/>
<name>A0A8J7GGD5_9ACTN</name>
<dbReference type="RefSeq" id="WP_197001207.1">
    <property type="nucleotide sequence ID" value="NZ_BONS01000032.1"/>
</dbReference>
<reference evidence="1" key="1">
    <citation type="submission" date="2020-11" db="EMBL/GenBank/DDBJ databases">
        <title>Sequencing the genomes of 1000 actinobacteria strains.</title>
        <authorList>
            <person name="Klenk H.-P."/>
        </authorList>
    </citation>
    <scope>NUCLEOTIDE SEQUENCE</scope>
    <source>
        <strain evidence="1">DSM 45356</strain>
    </source>
</reference>
<dbReference type="Proteomes" id="UP000622552">
    <property type="component" value="Unassembled WGS sequence"/>
</dbReference>
<protein>
    <submittedName>
        <fullName evidence="1">Uncharacterized protein</fullName>
    </submittedName>
</protein>
<organism evidence="1 2">
    <name type="scientific">Longispora fulva</name>
    <dbReference type="NCBI Taxonomy" id="619741"/>
    <lineage>
        <taxon>Bacteria</taxon>
        <taxon>Bacillati</taxon>
        <taxon>Actinomycetota</taxon>
        <taxon>Actinomycetes</taxon>
        <taxon>Micromonosporales</taxon>
        <taxon>Micromonosporaceae</taxon>
        <taxon>Longispora</taxon>
    </lineage>
</organism>
<evidence type="ECO:0000313" key="2">
    <source>
        <dbReference type="Proteomes" id="UP000622552"/>
    </source>
</evidence>
<sequence>MTVDPCRPLPWPSLPDLVTAAQGPTAPGRTRPTQGAAITGKFQRQNTISFQGRLAAPIVMKHGADGQAYACVKVIENVRAPISGEARALSHVPEPFYGMVGRVVMLAALLELRILDLLTELDQQVKPITVDDDWLRKLIGEFVALPSELDALRERAPAARNPAS</sequence>
<dbReference type="EMBL" id="JADOUF010000001">
    <property type="protein sequence ID" value="MBG6133904.1"/>
    <property type="molecule type" value="Genomic_DNA"/>
</dbReference>